<dbReference type="HAMAP" id="MF_00560">
    <property type="entry name" value="Tran_acon_Me_trans"/>
    <property type="match status" value="1"/>
</dbReference>
<comment type="subcellular location">
    <subcellularLocation>
        <location evidence="5">Cytoplasm</location>
    </subcellularLocation>
</comment>
<dbReference type="EMBL" id="BAABAS010000003">
    <property type="protein sequence ID" value="GAA4224979.1"/>
    <property type="molecule type" value="Genomic_DNA"/>
</dbReference>
<dbReference type="InterPro" id="IPR023506">
    <property type="entry name" value="Trans-aconitate_MeTrfase"/>
</dbReference>
<dbReference type="InterPro" id="IPR041698">
    <property type="entry name" value="Methyltransf_25"/>
</dbReference>
<protein>
    <recommendedName>
        <fullName evidence="5">Trans-aconitate 2-methyltransferase</fullName>
        <ecNumber evidence="5">2.1.1.144</ecNumber>
    </recommendedName>
</protein>
<dbReference type="PANTHER" id="PTHR43861">
    <property type="entry name" value="TRANS-ACONITATE 2-METHYLTRANSFERASE-RELATED"/>
    <property type="match status" value="1"/>
</dbReference>
<evidence type="ECO:0000256" key="4">
    <source>
        <dbReference type="ARBA" id="ARBA00022691"/>
    </source>
</evidence>
<dbReference type="CDD" id="cd02440">
    <property type="entry name" value="AdoMet_MTases"/>
    <property type="match status" value="1"/>
</dbReference>
<comment type="function">
    <text evidence="5">Catalyzes the S-adenosylmethionine monomethyl esterification of trans-aconitate.</text>
</comment>
<dbReference type="InterPro" id="IPR029063">
    <property type="entry name" value="SAM-dependent_MTases_sf"/>
</dbReference>
<keyword evidence="3 5" id="KW-0808">Transferase</keyword>
<organism evidence="7 8">
    <name type="scientific">Actinomadura meridiana</name>
    <dbReference type="NCBI Taxonomy" id="559626"/>
    <lineage>
        <taxon>Bacteria</taxon>
        <taxon>Bacillati</taxon>
        <taxon>Actinomycetota</taxon>
        <taxon>Actinomycetes</taxon>
        <taxon>Streptosporangiales</taxon>
        <taxon>Thermomonosporaceae</taxon>
        <taxon>Actinomadura</taxon>
    </lineage>
</organism>
<evidence type="ECO:0000256" key="5">
    <source>
        <dbReference type="HAMAP-Rule" id="MF_00560"/>
    </source>
</evidence>
<proteinExistence type="inferred from homology"/>
<keyword evidence="1 5" id="KW-0963">Cytoplasm</keyword>
<dbReference type="Gene3D" id="1.10.150.290">
    <property type="entry name" value="S-adenosyl-L-methionine-dependent methyltransferases"/>
    <property type="match status" value="1"/>
</dbReference>
<dbReference type="NCBIfam" id="NF010703">
    <property type="entry name" value="PRK14103.1"/>
    <property type="match status" value="1"/>
</dbReference>
<gene>
    <name evidence="5" type="primary">tam</name>
    <name evidence="7" type="ORF">GCM10022254_05820</name>
</gene>
<reference evidence="8" key="1">
    <citation type="journal article" date="2019" name="Int. J. Syst. Evol. Microbiol.">
        <title>The Global Catalogue of Microorganisms (GCM) 10K type strain sequencing project: providing services to taxonomists for standard genome sequencing and annotation.</title>
        <authorList>
            <consortium name="The Broad Institute Genomics Platform"/>
            <consortium name="The Broad Institute Genome Sequencing Center for Infectious Disease"/>
            <person name="Wu L."/>
            <person name="Ma J."/>
        </authorList>
    </citation>
    <scope>NUCLEOTIDE SEQUENCE [LARGE SCALE GENOMIC DNA]</scope>
    <source>
        <strain evidence="8">JCM 17440</strain>
    </source>
</reference>
<evidence type="ECO:0000259" key="6">
    <source>
        <dbReference type="Pfam" id="PF13649"/>
    </source>
</evidence>
<keyword evidence="4 5" id="KW-0949">S-adenosyl-L-methionine</keyword>
<comment type="catalytic activity">
    <reaction evidence="5">
        <text>trans-aconitate + S-adenosyl-L-methionine = (E)-3-(methoxycarbonyl)pent-2-enedioate + S-adenosyl-L-homocysteine</text>
        <dbReference type="Rhea" id="RHEA:14969"/>
        <dbReference type="ChEBI" id="CHEBI:15708"/>
        <dbReference type="ChEBI" id="CHEBI:57470"/>
        <dbReference type="ChEBI" id="CHEBI:57856"/>
        <dbReference type="ChEBI" id="CHEBI:59789"/>
        <dbReference type="EC" id="2.1.1.144"/>
    </reaction>
</comment>
<dbReference type="Gene3D" id="3.40.50.150">
    <property type="entry name" value="Vaccinia Virus protein VP39"/>
    <property type="match status" value="1"/>
</dbReference>
<evidence type="ECO:0000256" key="3">
    <source>
        <dbReference type="ARBA" id="ARBA00022679"/>
    </source>
</evidence>
<keyword evidence="8" id="KW-1185">Reference proteome</keyword>
<dbReference type="PANTHER" id="PTHR43861:SF1">
    <property type="entry name" value="TRANS-ACONITATE 2-METHYLTRANSFERASE"/>
    <property type="match status" value="1"/>
</dbReference>
<evidence type="ECO:0000256" key="2">
    <source>
        <dbReference type="ARBA" id="ARBA00022603"/>
    </source>
</evidence>
<sequence>MSTLYLDIETTEAREVNMGRTDTVWDPAQYEAFGGERARPFGELVGRLGDARPASVVDLGCGTGELTATLAARWPDAVIDGLDGSADMIAEARRREIPGRLTFRVGDVAAWEPERPVDLIVSNAVLHWLPEHPALLSRWVDALAPGGRIAFQVPGNFGAPSHVLLRELARSDRWRDKLGAFQRDEPVLDPPGYLDLLTRRGCAVDAWETTYAQVLHGEDPVLEWVKGSTLRPVLSALDPAETAEFLAAYRDRLSRAYPAAPYGTVFPFRRIFVIAARADS</sequence>
<dbReference type="Pfam" id="PF13649">
    <property type="entry name" value="Methyltransf_25"/>
    <property type="match status" value="1"/>
</dbReference>
<evidence type="ECO:0000313" key="8">
    <source>
        <dbReference type="Proteomes" id="UP001501710"/>
    </source>
</evidence>
<dbReference type="SUPFAM" id="SSF53335">
    <property type="entry name" value="S-adenosyl-L-methionine-dependent methyltransferases"/>
    <property type="match status" value="1"/>
</dbReference>
<feature type="domain" description="Methyltransferase" evidence="6">
    <location>
        <begin position="56"/>
        <end position="147"/>
    </location>
</feature>
<dbReference type="EC" id="2.1.1.144" evidence="5"/>
<keyword evidence="2 5" id="KW-0489">Methyltransferase</keyword>
<evidence type="ECO:0000313" key="7">
    <source>
        <dbReference type="EMBL" id="GAA4224979.1"/>
    </source>
</evidence>
<dbReference type="InterPro" id="IPR023149">
    <property type="entry name" value="Trans_acon_MeTrfase_C"/>
</dbReference>
<name>A0ABP8BSP6_9ACTN</name>
<evidence type="ECO:0000256" key="1">
    <source>
        <dbReference type="ARBA" id="ARBA00022490"/>
    </source>
</evidence>
<comment type="similarity">
    <text evidence="5">Belongs to the methyltransferase superfamily. Tam family.</text>
</comment>
<dbReference type="Proteomes" id="UP001501710">
    <property type="component" value="Unassembled WGS sequence"/>
</dbReference>
<comment type="caution">
    <text evidence="7">The sequence shown here is derived from an EMBL/GenBank/DDBJ whole genome shotgun (WGS) entry which is preliminary data.</text>
</comment>
<accession>A0ABP8BSP6</accession>